<dbReference type="Proteomes" id="UP001140091">
    <property type="component" value="Unassembled WGS sequence"/>
</dbReference>
<dbReference type="InterPro" id="IPR010856">
    <property type="entry name" value="Gig2-like"/>
</dbReference>
<keyword evidence="3" id="KW-1185">Reference proteome</keyword>
<dbReference type="Pfam" id="PF07350">
    <property type="entry name" value="Gig2-like"/>
    <property type="match status" value="1"/>
</dbReference>
<dbReference type="AlphaFoldDB" id="A0A9W8IW63"/>
<protein>
    <recommendedName>
        <fullName evidence="4">DUF1479-domain-containing protein</fullName>
    </recommendedName>
</protein>
<evidence type="ECO:0000313" key="2">
    <source>
        <dbReference type="EMBL" id="KAJ2923922.1"/>
    </source>
</evidence>
<proteinExistence type="predicted"/>
<evidence type="ECO:0008006" key="4">
    <source>
        <dbReference type="Google" id="ProtNLM"/>
    </source>
</evidence>
<feature type="non-terminal residue" evidence="2">
    <location>
        <position position="495"/>
    </location>
</feature>
<dbReference type="PANTHER" id="PTHR30613">
    <property type="entry name" value="UNCHARACTERIZED PROTEIN YBIU-RELATED"/>
    <property type="match status" value="1"/>
</dbReference>
<sequence>MATADVAPAPSMGSMFQVSVVNKKQEGNISAFWKSLNGDKEDALPKRYSDLKKKLVSTPEAERSLVEGWRSILASLKENNPKWAAKGVDNIPQVNYEDLIEGDNNSAVAKAIRECGNVVIKGAVDQETALAWKEGIREYIKKNPGVKGFPAHDPQVFELYWTPSQIAARTHPRLVSLVVRMNELWDASPSAEISRRNPIFYADRCRERHAGDTSFALGPHSDSGTIERWENESYSSCYRDGIIENWETWNPWNIDGRVKANTDMYDSPGGSSVFRTFQGWLGLSHTGPGEGTLRVHPSVKHATAYFWMRPFFSPIKTEEECATRDEYLDVDNWRLDLESTAFPGSPPGRGQEFSDATHPHLEVNKVITSIPRVEPGDFVFWHCDGIHAVEAKHGGTGDSSVMYIGAAPLTAGNAEYLAQQRATFLSGVPPPDYPGGKGESGFIGRPTDKDLKSPEARRGMGFEKFVAAENATEGEQIVIRAANDILGLTENKINI</sequence>
<dbReference type="SUPFAM" id="SSF51197">
    <property type="entry name" value="Clavaminate synthase-like"/>
    <property type="match status" value="1"/>
</dbReference>
<dbReference type="PANTHER" id="PTHR30613:SF1">
    <property type="entry name" value="DUF1479 DOMAIN PROTEIN (AFU_ORTHOLOGUE AFUA_5G09280)"/>
    <property type="match status" value="1"/>
</dbReference>
<dbReference type="InterPro" id="IPR027443">
    <property type="entry name" value="IPNS-like_sf"/>
</dbReference>
<gene>
    <name evidence="2" type="ORF">H1R20_g13161</name>
</gene>
<reference evidence="2" key="1">
    <citation type="submission" date="2022-06" db="EMBL/GenBank/DDBJ databases">
        <title>Genome Sequence of Candolleomyces eurysporus.</title>
        <authorList>
            <person name="Buettner E."/>
        </authorList>
    </citation>
    <scope>NUCLEOTIDE SEQUENCE</scope>
    <source>
        <strain evidence="2">VTCC 930004</strain>
    </source>
</reference>
<dbReference type="OrthoDB" id="8249012at2759"/>
<accession>A0A9W8IW63</accession>
<evidence type="ECO:0000313" key="3">
    <source>
        <dbReference type="Proteomes" id="UP001140091"/>
    </source>
</evidence>
<feature type="compositionally biased region" description="Basic and acidic residues" evidence="1">
    <location>
        <begin position="446"/>
        <end position="455"/>
    </location>
</feature>
<evidence type="ECO:0000256" key="1">
    <source>
        <dbReference type="SAM" id="MobiDB-lite"/>
    </source>
</evidence>
<dbReference type="Gene3D" id="2.60.120.330">
    <property type="entry name" value="B-lactam Antibiotic, Isopenicillin N Synthase, Chain"/>
    <property type="match status" value="1"/>
</dbReference>
<feature type="region of interest" description="Disordered" evidence="1">
    <location>
        <begin position="436"/>
        <end position="455"/>
    </location>
</feature>
<dbReference type="EMBL" id="JANBPK010001264">
    <property type="protein sequence ID" value="KAJ2923922.1"/>
    <property type="molecule type" value="Genomic_DNA"/>
</dbReference>
<organism evidence="2 3">
    <name type="scientific">Candolleomyces eurysporus</name>
    <dbReference type="NCBI Taxonomy" id="2828524"/>
    <lineage>
        <taxon>Eukaryota</taxon>
        <taxon>Fungi</taxon>
        <taxon>Dikarya</taxon>
        <taxon>Basidiomycota</taxon>
        <taxon>Agaricomycotina</taxon>
        <taxon>Agaricomycetes</taxon>
        <taxon>Agaricomycetidae</taxon>
        <taxon>Agaricales</taxon>
        <taxon>Agaricineae</taxon>
        <taxon>Psathyrellaceae</taxon>
        <taxon>Candolleomyces</taxon>
    </lineage>
</organism>
<comment type="caution">
    <text evidence="2">The sequence shown here is derived from an EMBL/GenBank/DDBJ whole genome shotgun (WGS) entry which is preliminary data.</text>
</comment>
<name>A0A9W8IW63_9AGAR</name>